<proteinExistence type="predicted"/>
<dbReference type="GO" id="GO:0009231">
    <property type="term" value="P:riboflavin biosynthetic process"/>
    <property type="evidence" value="ECO:0007669"/>
    <property type="project" value="InterPro"/>
</dbReference>
<dbReference type="Pfam" id="PF01872">
    <property type="entry name" value="RibD_C"/>
    <property type="match status" value="1"/>
</dbReference>
<evidence type="ECO:0000313" key="2">
    <source>
        <dbReference type="EMBL" id="TQM42859.1"/>
    </source>
</evidence>
<dbReference type="SUPFAM" id="SSF53597">
    <property type="entry name" value="Dihydrofolate reductase-like"/>
    <property type="match status" value="1"/>
</dbReference>
<dbReference type="OrthoDB" id="3820697at2"/>
<dbReference type="RefSeq" id="WP_142095661.1">
    <property type="nucleotide sequence ID" value="NZ_VFPH01000001.1"/>
</dbReference>
<keyword evidence="3" id="KW-1185">Reference proteome</keyword>
<comment type="caution">
    <text evidence="2">The sequence shown here is derived from an EMBL/GenBank/DDBJ whole genome shotgun (WGS) entry which is preliminary data.</text>
</comment>
<reference evidence="2 3" key="1">
    <citation type="submission" date="2019-06" db="EMBL/GenBank/DDBJ databases">
        <title>Sequencing the genomes of 1000 actinobacteria strains.</title>
        <authorList>
            <person name="Klenk H.-P."/>
        </authorList>
    </citation>
    <scope>NUCLEOTIDE SEQUENCE [LARGE SCALE GENOMIC DNA]</scope>
    <source>
        <strain evidence="2 3">DSM 45511</strain>
    </source>
</reference>
<feature type="domain" description="Bacterial bifunctional deaminase-reductase C-terminal" evidence="1">
    <location>
        <begin position="92"/>
        <end position="170"/>
    </location>
</feature>
<name>A0A543G9T8_9PSEU</name>
<gene>
    <name evidence="2" type="ORF">FB388_0195</name>
</gene>
<sequence length="202" mass="21538">MGKVVVQASMSLDGFIAYPSGGVGPLFDWYRNGDVAFQDNEPTRQYRISAASAEYLRSAWSNVGPGVVGRRLFDLTDGWGGTPPVGDAVLVVTHRVPTEWVESHPDAPFTFVTDGVESAVAKAQAVAGDKIVSLAAGDMAGQGLAAGLVDELRVDLVPVLLGTGVRYFGDFTGAERLLENPTVVQGDRVTHLHYRVRKGARP</sequence>
<protein>
    <submittedName>
        <fullName evidence="2">Dihydrofolate reductase</fullName>
    </submittedName>
</protein>
<evidence type="ECO:0000313" key="3">
    <source>
        <dbReference type="Proteomes" id="UP000319818"/>
    </source>
</evidence>
<dbReference type="InterPro" id="IPR024072">
    <property type="entry name" value="DHFR-like_dom_sf"/>
</dbReference>
<dbReference type="GO" id="GO:0008703">
    <property type="term" value="F:5-amino-6-(5-phosphoribosylamino)uracil reductase activity"/>
    <property type="evidence" value="ECO:0007669"/>
    <property type="project" value="InterPro"/>
</dbReference>
<organism evidence="2 3">
    <name type="scientific">Pseudonocardia cypriaca</name>
    <dbReference type="NCBI Taxonomy" id="882449"/>
    <lineage>
        <taxon>Bacteria</taxon>
        <taxon>Bacillati</taxon>
        <taxon>Actinomycetota</taxon>
        <taxon>Actinomycetes</taxon>
        <taxon>Pseudonocardiales</taxon>
        <taxon>Pseudonocardiaceae</taxon>
        <taxon>Pseudonocardia</taxon>
    </lineage>
</organism>
<evidence type="ECO:0000259" key="1">
    <source>
        <dbReference type="Pfam" id="PF01872"/>
    </source>
</evidence>
<accession>A0A543G9T8</accession>
<dbReference type="Proteomes" id="UP000319818">
    <property type="component" value="Unassembled WGS sequence"/>
</dbReference>
<dbReference type="AlphaFoldDB" id="A0A543G9T8"/>
<dbReference type="EMBL" id="VFPH01000001">
    <property type="protein sequence ID" value="TQM42859.1"/>
    <property type="molecule type" value="Genomic_DNA"/>
</dbReference>
<dbReference type="Gene3D" id="3.40.430.10">
    <property type="entry name" value="Dihydrofolate Reductase, subunit A"/>
    <property type="match status" value="1"/>
</dbReference>
<dbReference type="InterPro" id="IPR002734">
    <property type="entry name" value="RibDG_C"/>
</dbReference>